<dbReference type="PRINTS" id="PR00813">
    <property type="entry name" value="BCTERIALGSPG"/>
</dbReference>
<dbReference type="EMBL" id="QEKH01000005">
    <property type="protein sequence ID" value="PVY44717.1"/>
    <property type="molecule type" value="Genomic_DNA"/>
</dbReference>
<evidence type="ECO:0000313" key="2">
    <source>
        <dbReference type="EMBL" id="PVY44717.1"/>
    </source>
</evidence>
<dbReference type="InterPro" id="IPR012902">
    <property type="entry name" value="N_methyl_site"/>
</dbReference>
<evidence type="ECO:0000256" key="1">
    <source>
        <dbReference type="ARBA" id="ARBA00022481"/>
    </source>
</evidence>
<dbReference type="InterPro" id="IPR000983">
    <property type="entry name" value="Bac_GSPG_pilin"/>
</dbReference>
<accession>A0A2U1B860</accession>
<dbReference type="SUPFAM" id="SSF54523">
    <property type="entry name" value="Pili subunits"/>
    <property type="match status" value="1"/>
</dbReference>
<dbReference type="Gene3D" id="3.30.700.10">
    <property type="entry name" value="Glycoprotein, Type 4 Pilin"/>
    <property type="match status" value="1"/>
</dbReference>
<name>A0A2U1B860_9BACT</name>
<dbReference type="Proteomes" id="UP000245959">
    <property type="component" value="Unassembled WGS sequence"/>
</dbReference>
<dbReference type="PANTHER" id="PTHR30093">
    <property type="entry name" value="GENERAL SECRETION PATHWAY PROTEIN G"/>
    <property type="match status" value="1"/>
</dbReference>
<protein>
    <submittedName>
        <fullName evidence="2">Prepilin-type N-terminal cleavage/methylation domain-containing protein/prepilin-type processing-associated H-X9-DG protein</fullName>
    </submittedName>
</protein>
<dbReference type="PANTHER" id="PTHR30093:SF2">
    <property type="entry name" value="TYPE II SECRETION SYSTEM PROTEIN H"/>
    <property type="match status" value="1"/>
</dbReference>
<gene>
    <name evidence="2" type="ORF">C8D82_10546</name>
</gene>
<dbReference type="GO" id="GO:0015627">
    <property type="term" value="C:type II protein secretion system complex"/>
    <property type="evidence" value="ECO:0007669"/>
    <property type="project" value="InterPro"/>
</dbReference>
<keyword evidence="1" id="KW-0488">Methylation</keyword>
<dbReference type="AlphaFoldDB" id="A0A2U1B860"/>
<reference evidence="2 3" key="1">
    <citation type="submission" date="2018-04" db="EMBL/GenBank/DDBJ databases">
        <title>Genomic Encyclopedia of Type Strains, Phase IV (KMG-IV): sequencing the most valuable type-strain genomes for metagenomic binning, comparative biology and taxonomic classification.</title>
        <authorList>
            <person name="Goeker M."/>
        </authorList>
    </citation>
    <scope>NUCLEOTIDE SEQUENCE [LARGE SCALE GENOMIC DNA]</scope>
    <source>
        <strain evidence="2 3">DSM 14823</strain>
    </source>
</reference>
<sequence length="230" mass="25654">MKHRFTLVELLVVIAIIAILAGMLLPALSQARGKARSMTCVNNLKNLGSAKLQYSMDNHDNDVPLTVTSSWAGLWHENAALHINYLGISIPNVQYEFWNRTILVKPGQAYVPFKMLCPEKNLKSDDTSGLYTLESYGLNAEGLSGTQAWKFTRIKSPSDRVHHAESAKESARSGQWNIYPGNASSETGYITGSGIHFIHSRRANVLFFDGHTAAVSQPELYDTKRWQPYN</sequence>
<dbReference type="GO" id="GO:0015628">
    <property type="term" value="P:protein secretion by the type II secretion system"/>
    <property type="evidence" value="ECO:0007669"/>
    <property type="project" value="InterPro"/>
</dbReference>
<evidence type="ECO:0000313" key="3">
    <source>
        <dbReference type="Proteomes" id="UP000245959"/>
    </source>
</evidence>
<dbReference type="RefSeq" id="WP_207776067.1">
    <property type="nucleotide sequence ID" value="NZ_CABMMC010000003.1"/>
</dbReference>
<organism evidence="2 3">
    <name type="scientific">Victivallis vadensis</name>
    <dbReference type="NCBI Taxonomy" id="172901"/>
    <lineage>
        <taxon>Bacteria</taxon>
        <taxon>Pseudomonadati</taxon>
        <taxon>Lentisphaerota</taxon>
        <taxon>Lentisphaeria</taxon>
        <taxon>Victivallales</taxon>
        <taxon>Victivallaceae</taxon>
        <taxon>Victivallis</taxon>
    </lineage>
</organism>
<dbReference type="InterPro" id="IPR045584">
    <property type="entry name" value="Pilin-like"/>
</dbReference>
<dbReference type="GeneID" id="78294365"/>
<dbReference type="NCBIfam" id="TIGR02532">
    <property type="entry name" value="IV_pilin_GFxxxE"/>
    <property type="match status" value="1"/>
</dbReference>
<proteinExistence type="predicted"/>
<comment type="caution">
    <text evidence="2">The sequence shown here is derived from an EMBL/GenBank/DDBJ whole genome shotgun (WGS) entry which is preliminary data.</text>
</comment>
<keyword evidence="3" id="KW-1185">Reference proteome</keyword>